<dbReference type="Proteomes" id="UP000499080">
    <property type="component" value="Unassembled WGS sequence"/>
</dbReference>
<gene>
    <name evidence="1" type="ORF">AVEN_203466_1</name>
</gene>
<accession>A0A4Y2BGD4</accession>
<dbReference type="EMBL" id="BGPR01000078">
    <property type="protein sequence ID" value="GBL91311.1"/>
    <property type="molecule type" value="Genomic_DNA"/>
</dbReference>
<protein>
    <submittedName>
        <fullName evidence="1">Uncharacterized protein</fullName>
    </submittedName>
</protein>
<proteinExistence type="predicted"/>
<dbReference type="AlphaFoldDB" id="A0A4Y2BGD4"/>
<comment type="caution">
    <text evidence="1">The sequence shown here is derived from an EMBL/GenBank/DDBJ whole genome shotgun (WGS) entry which is preliminary data.</text>
</comment>
<evidence type="ECO:0000313" key="1">
    <source>
        <dbReference type="EMBL" id="GBL91311.1"/>
    </source>
</evidence>
<name>A0A4Y2BGD4_ARAVE</name>
<sequence length="104" mass="11712">MQQRNDTVAGIASCEAYIASESKFFKHLLKVLQNLLSILRPTCYRQAKTLSGVASNRRVEERRDTDIKSTATFGKLSALPLGEEFVFERSRKKNETSARSICAK</sequence>
<organism evidence="1 2">
    <name type="scientific">Araneus ventricosus</name>
    <name type="common">Orbweaver spider</name>
    <name type="synonym">Epeira ventricosa</name>
    <dbReference type="NCBI Taxonomy" id="182803"/>
    <lineage>
        <taxon>Eukaryota</taxon>
        <taxon>Metazoa</taxon>
        <taxon>Ecdysozoa</taxon>
        <taxon>Arthropoda</taxon>
        <taxon>Chelicerata</taxon>
        <taxon>Arachnida</taxon>
        <taxon>Araneae</taxon>
        <taxon>Araneomorphae</taxon>
        <taxon>Entelegynae</taxon>
        <taxon>Araneoidea</taxon>
        <taxon>Araneidae</taxon>
        <taxon>Araneus</taxon>
    </lineage>
</organism>
<keyword evidence="2" id="KW-1185">Reference proteome</keyword>
<evidence type="ECO:0000313" key="2">
    <source>
        <dbReference type="Proteomes" id="UP000499080"/>
    </source>
</evidence>
<reference evidence="1 2" key="1">
    <citation type="journal article" date="2019" name="Sci. Rep.">
        <title>Orb-weaving spider Araneus ventricosus genome elucidates the spidroin gene catalogue.</title>
        <authorList>
            <person name="Kono N."/>
            <person name="Nakamura H."/>
            <person name="Ohtoshi R."/>
            <person name="Moran D.A.P."/>
            <person name="Shinohara A."/>
            <person name="Yoshida Y."/>
            <person name="Fujiwara M."/>
            <person name="Mori M."/>
            <person name="Tomita M."/>
            <person name="Arakawa K."/>
        </authorList>
    </citation>
    <scope>NUCLEOTIDE SEQUENCE [LARGE SCALE GENOMIC DNA]</scope>
</reference>